<dbReference type="Pfam" id="PF02632">
    <property type="entry name" value="BioY"/>
    <property type="match status" value="1"/>
</dbReference>
<dbReference type="RefSeq" id="WP_354367792.1">
    <property type="nucleotide sequence ID" value="NZ_JBEPLN010000005.1"/>
</dbReference>
<dbReference type="PIRSF" id="PIRSF016661">
    <property type="entry name" value="BioY"/>
    <property type="match status" value="1"/>
</dbReference>
<evidence type="ECO:0000256" key="3">
    <source>
        <dbReference type="ARBA" id="ARBA00022448"/>
    </source>
</evidence>
<keyword evidence="6 9" id="KW-1133">Transmembrane helix</keyword>
<dbReference type="Gene3D" id="1.10.1760.20">
    <property type="match status" value="1"/>
</dbReference>
<organism evidence="10 11">
    <name type="scientific">Streptococcus porcorum</name>
    <dbReference type="NCBI Taxonomy" id="701526"/>
    <lineage>
        <taxon>Bacteria</taxon>
        <taxon>Bacillati</taxon>
        <taxon>Bacillota</taxon>
        <taxon>Bacilli</taxon>
        <taxon>Lactobacillales</taxon>
        <taxon>Streptococcaceae</taxon>
        <taxon>Streptococcus</taxon>
    </lineage>
</organism>
<dbReference type="PANTHER" id="PTHR34295">
    <property type="entry name" value="BIOTIN TRANSPORTER BIOY"/>
    <property type="match status" value="1"/>
</dbReference>
<accession>A0ABV2JDM8</accession>
<dbReference type="PANTHER" id="PTHR34295:SF4">
    <property type="entry name" value="BIOTIN TRANSPORTER BIOY-RELATED"/>
    <property type="match status" value="1"/>
</dbReference>
<reference evidence="10 11" key="1">
    <citation type="submission" date="2024-06" db="EMBL/GenBank/DDBJ databases">
        <title>Genomic Encyclopedia of Type Strains, Phase IV (KMG-IV): sequencing the most valuable type-strain genomes for metagenomic binning, comparative biology and taxonomic classification.</title>
        <authorList>
            <person name="Goeker M."/>
        </authorList>
    </citation>
    <scope>NUCLEOTIDE SEQUENCE [LARGE SCALE GENOMIC DNA]</scope>
    <source>
        <strain evidence="10 11">DSM 28302</strain>
    </source>
</reference>
<evidence type="ECO:0000313" key="10">
    <source>
        <dbReference type="EMBL" id="MET3633870.1"/>
    </source>
</evidence>
<dbReference type="EMBL" id="JBEPLN010000005">
    <property type="protein sequence ID" value="MET3633870.1"/>
    <property type="molecule type" value="Genomic_DNA"/>
</dbReference>
<comment type="subcellular location">
    <subcellularLocation>
        <location evidence="1 8">Cell membrane</location>
        <topology evidence="1 8">Multi-pass membrane protein</topology>
    </subcellularLocation>
</comment>
<keyword evidence="11" id="KW-1185">Reference proteome</keyword>
<keyword evidence="7 8" id="KW-0472">Membrane</keyword>
<evidence type="ECO:0000256" key="4">
    <source>
        <dbReference type="ARBA" id="ARBA00022475"/>
    </source>
</evidence>
<gene>
    <name evidence="10" type="ORF">ABID28_000504</name>
</gene>
<comment type="similarity">
    <text evidence="2 8">Belongs to the BioY family.</text>
</comment>
<feature type="transmembrane region" description="Helical" evidence="9">
    <location>
        <begin position="110"/>
        <end position="133"/>
    </location>
</feature>
<keyword evidence="5 9" id="KW-0812">Transmembrane</keyword>
<evidence type="ECO:0000256" key="8">
    <source>
        <dbReference type="PIRNR" id="PIRNR016661"/>
    </source>
</evidence>
<dbReference type="Proteomes" id="UP001549037">
    <property type="component" value="Unassembled WGS sequence"/>
</dbReference>
<sequence length="174" mass="18777">MKTKELSQIALMTSLLVVLGFIPAIPLPFIAVPLTLQNLGVMLVSLFLGSKNGSLSMLLFFLLGLIFPVFSGKATSIPTLMGPTGGYVLAWLLVPLLFGYLSSFLKKQSFLGLFGMMWLAGVLFVDLLGAVWLSQVTEMALSQSLVSNLVFIPGDTVKALIATILAYRLSDFRA</sequence>
<feature type="transmembrane region" description="Helical" evidence="9">
    <location>
        <begin position="55"/>
        <end position="72"/>
    </location>
</feature>
<protein>
    <recommendedName>
        <fullName evidence="8">Biotin transporter</fullName>
    </recommendedName>
</protein>
<keyword evidence="4 8" id="KW-1003">Cell membrane</keyword>
<keyword evidence="3 8" id="KW-0813">Transport</keyword>
<feature type="transmembrane region" description="Helical" evidence="9">
    <location>
        <begin position="145"/>
        <end position="167"/>
    </location>
</feature>
<evidence type="ECO:0000256" key="5">
    <source>
        <dbReference type="ARBA" id="ARBA00022692"/>
    </source>
</evidence>
<comment type="caution">
    <text evidence="10">The sequence shown here is derived from an EMBL/GenBank/DDBJ whole genome shotgun (WGS) entry which is preliminary data.</text>
</comment>
<dbReference type="InterPro" id="IPR003784">
    <property type="entry name" value="BioY"/>
</dbReference>
<name>A0ABV2JDM8_9STRE</name>
<evidence type="ECO:0000313" key="11">
    <source>
        <dbReference type="Proteomes" id="UP001549037"/>
    </source>
</evidence>
<evidence type="ECO:0000256" key="6">
    <source>
        <dbReference type="ARBA" id="ARBA00022989"/>
    </source>
</evidence>
<evidence type="ECO:0000256" key="2">
    <source>
        <dbReference type="ARBA" id="ARBA00010692"/>
    </source>
</evidence>
<evidence type="ECO:0000256" key="9">
    <source>
        <dbReference type="SAM" id="Phobius"/>
    </source>
</evidence>
<feature type="transmembrane region" description="Helical" evidence="9">
    <location>
        <begin position="84"/>
        <end position="103"/>
    </location>
</feature>
<evidence type="ECO:0000256" key="1">
    <source>
        <dbReference type="ARBA" id="ARBA00004651"/>
    </source>
</evidence>
<evidence type="ECO:0000256" key="7">
    <source>
        <dbReference type="ARBA" id="ARBA00023136"/>
    </source>
</evidence>
<proteinExistence type="inferred from homology"/>